<dbReference type="Gene3D" id="2.150.10.10">
    <property type="entry name" value="Serralysin-like metalloprotease, C-terminal"/>
    <property type="match status" value="1"/>
</dbReference>
<feature type="domain" description="DUF4214" evidence="4">
    <location>
        <begin position="477"/>
        <end position="544"/>
    </location>
</feature>
<organism evidence="6">
    <name type="scientific">Alloyangia mangrovi</name>
    <dbReference type="NCBI Taxonomy" id="1779329"/>
    <lineage>
        <taxon>Bacteria</taxon>
        <taxon>Pseudomonadati</taxon>
        <taxon>Pseudomonadota</taxon>
        <taxon>Alphaproteobacteria</taxon>
        <taxon>Rhodobacterales</taxon>
        <taxon>Roseobacteraceae</taxon>
        <taxon>Alloyangia</taxon>
    </lineage>
</organism>
<reference evidence="5" key="3">
    <citation type="submission" date="2024-05" db="EMBL/GenBank/DDBJ databases">
        <title>Yangia mangrovi SAOS 153D genome.</title>
        <authorList>
            <person name="Verma A."/>
            <person name="Pal Y."/>
            <person name="Sundharam S."/>
            <person name="Bisht B."/>
            <person name="Srinivasan K."/>
        </authorList>
    </citation>
    <scope>NUCLEOTIDE SEQUENCE</scope>
    <source>
        <strain evidence="5">SAOS 153D</strain>
    </source>
</reference>
<dbReference type="GO" id="GO:0005576">
    <property type="term" value="C:extracellular region"/>
    <property type="evidence" value="ECO:0007669"/>
    <property type="project" value="UniProtKB-SubCell"/>
</dbReference>
<evidence type="ECO:0000256" key="3">
    <source>
        <dbReference type="SAM" id="MobiDB-lite"/>
    </source>
</evidence>
<evidence type="ECO:0000256" key="2">
    <source>
        <dbReference type="ARBA" id="ARBA00022525"/>
    </source>
</evidence>
<dbReference type="PROSITE" id="PS00330">
    <property type="entry name" value="HEMOLYSIN_CALCIUM"/>
    <property type="match status" value="2"/>
</dbReference>
<comment type="subcellular location">
    <subcellularLocation>
        <location evidence="1">Secreted</location>
    </subcellularLocation>
</comment>
<dbReference type="EMBL" id="NTHN02000041">
    <property type="protein sequence ID" value="MCT4372266.1"/>
    <property type="molecule type" value="Genomic_DNA"/>
</dbReference>
<protein>
    <submittedName>
        <fullName evidence="5">DUF4214 domain-containing protein</fullName>
    </submittedName>
</protein>
<dbReference type="EMBL" id="NTHN01000391">
    <property type="protein sequence ID" value="PBD17412.1"/>
    <property type="molecule type" value="Genomic_DNA"/>
</dbReference>
<dbReference type="RefSeq" id="WP_095883853.1">
    <property type="nucleotide sequence ID" value="NZ_NTHN02000041.1"/>
</dbReference>
<gene>
    <name evidence="5" type="ORF">CLG85_018875</name>
    <name evidence="6" type="ORF">CLG85_20250</name>
</gene>
<dbReference type="InterPro" id="IPR050557">
    <property type="entry name" value="RTX_toxin/Mannuronan_C5-epim"/>
</dbReference>
<dbReference type="PANTHER" id="PTHR38340">
    <property type="entry name" value="S-LAYER PROTEIN"/>
    <property type="match status" value="1"/>
</dbReference>
<name>A0A2A3JQL0_9RHOB</name>
<dbReference type="AlphaFoldDB" id="A0A2A3JQL0"/>
<keyword evidence="2" id="KW-0964">Secreted</keyword>
<dbReference type="InterPro" id="IPR038255">
    <property type="entry name" value="PBS_linker_sf"/>
</dbReference>
<reference evidence="7" key="2">
    <citation type="submission" date="2023-07" db="EMBL/GenBank/DDBJ databases">
        <title>Yangia mangrovi SAOS 153D genome.</title>
        <authorList>
            <person name="Verma A."/>
            <person name="Pal Y."/>
            <person name="Sundharam S."/>
            <person name="Bisht B."/>
            <person name="Srinivasan K."/>
        </authorList>
    </citation>
    <scope>NUCLEOTIDE SEQUENCE [LARGE SCALE GENOMIC DNA]</scope>
    <source>
        <strain evidence="7">SAOS 153D</strain>
    </source>
</reference>
<dbReference type="PRINTS" id="PR00313">
    <property type="entry name" value="CABNDNGRPT"/>
</dbReference>
<feature type="region of interest" description="Disordered" evidence="3">
    <location>
        <begin position="232"/>
        <end position="252"/>
    </location>
</feature>
<dbReference type="InterPro" id="IPR025282">
    <property type="entry name" value="DUF4214"/>
</dbReference>
<sequence length="652" mass="66817">MAHLASSYRSFETFLSQADAFWTVDFTALNSSGVKATAVLAMTTEEDGSAYLNVAIAASGMTPSQTHAQHIHGLFDDAGNPIDSTAPTLADDADADGMVEVLEGLGQYGDVLLPLVSAADGAMPMADSTGMLAFVQSYELGDDSNFFSPVSMTDYTAEDLMPLTLREIVLHGVQVPDGIGEGTGGEVDGGSNGYTGILPAAAGDIESASFEEAMALFAAQRAMASGRVTLTEGDDSFNAGPGDDFIDARGGNDSIAAGADNDTISGGSGRDVLHGGAGEDLVDASEEDDNLADAADGGAAGSLMLSDYDNGLAGGAGNDVIRGRAGDDILTGDDDSRVADALGLTFDASADGSDTIYGGAGNDEIHTGSWADGDQGLANASTGMMADWASGGMGNDILRGAGGDDTLYGDQGADNIGGGGGDDMIYGDFATTGSAEVESGQVIRLYQAAFDRAPDAGGFYNWTERLETGELSLGQVAAGFTGSAEFARDYGGLGNEAYVDALYMNVLDRGADARGLANWTARLDGGMSRAEVLLGFSESPEFRKSMADDITDWVMEQGTDDVLMGDGGANTLSGGLLSDRFVFAAEAGSSHDVTDLESWDMLDFSAFGYGSAGAAMDQMTEVGDDLVFIDQDVTVTLHDTAMADLNAGMVLV</sequence>
<reference evidence="6" key="1">
    <citation type="submission" date="2017-09" db="EMBL/GenBank/DDBJ databases">
        <title>Yangia sp. SAOS 153D whole genome sequencing.</title>
        <authorList>
            <person name="Verma A."/>
            <person name="Krishnamurthi S."/>
        </authorList>
    </citation>
    <scope>NUCLEOTIDE SEQUENCE [LARGE SCALE GENOMIC DNA]</scope>
    <source>
        <strain evidence="6">SAOS 153D</strain>
    </source>
</reference>
<dbReference type="Pfam" id="PF13946">
    <property type="entry name" value="DUF4214"/>
    <property type="match status" value="1"/>
</dbReference>
<comment type="caution">
    <text evidence="6">The sequence shown here is derived from an EMBL/GenBank/DDBJ whole genome shotgun (WGS) entry which is preliminary data.</text>
</comment>
<dbReference type="Proteomes" id="UP000217448">
    <property type="component" value="Unassembled WGS sequence"/>
</dbReference>
<dbReference type="InterPro" id="IPR011049">
    <property type="entry name" value="Serralysin-like_metalloprot_C"/>
</dbReference>
<evidence type="ECO:0000256" key="1">
    <source>
        <dbReference type="ARBA" id="ARBA00004613"/>
    </source>
</evidence>
<dbReference type="GO" id="GO:0005509">
    <property type="term" value="F:calcium ion binding"/>
    <property type="evidence" value="ECO:0007669"/>
    <property type="project" value="InterPro"/>
</dbReference>
<accession>A0A2A3JQL0</accession>
<dbReference type="Pfam" id="PF00353">
    <property type="entry name" value="HemolysinCabind"/>
    <property type="match status" value="5"/>
</dbReference>
<dbReference type="OrthoDB" id="7433198at2"/>
<evidence type="ECO:0000313" key="5">
    <source>
        <dbReference type="EMBL" id="MCT4372266.1"/>
    </source>
</evidence>
<dbReference type="InterPro" id="IPR001343">
    <property type="entry name" value="Hemolysn_Ca-bd"/>
</dbReference>
<evidence type="ECO:0000259" key="4">
    <source>
        <dbReference type="Pfam" id="PF13946"/>
    </source>
</evidence>
<dbReference type="PANTHER" id="PTHR38340:SF1">
    <property type="entry name" value="S-LAYER PROTEIN"/>
    <property type="match status" value="1"/>
</dbReference>
<evidence type="ECO:0000313" key="6">
    <source>
        <dbReference type="EMBL" id="PBD17412.1"/>
    </source>
</evidence>
<keyword evidence="7" id="KW-1185">Reference proteome</keyword>
<evidence type="ECO:0000313" key="7">
    <source>
        <dbReference type="Proteomes" id="UP000217448"/>
    </source>
</evidence>
<dbReference type="Gene3D" id="1.10.3130.20">
    <property type="entry name" value="Phycobilisome linker domain"/>
    <property type="match status" value="1"/>
</dbReference>
<proteinExistence type="predicted"/>
<dbReference type="SUPFAM" id="SSF51120">
    <property type="entry name" value="beta-Roll"/>
    <property type="match status" value="3"/>
</dbReference>
<dbReference type="InterPro" id="IPR018511">
    <property type="entry name" value="Hemolysin-typ_Ca-bd_CS"/>
</dbReference>